<evidence type="ECO:0000313" key="11">
    <source>
        <dbReference type="Proteomes" id="UP000030645"/>
    </source>
</evidence>
<reference evidence="11" key="1">
    <citation type="submission" date="2013-01" db="EMBL/GenBank/DDBJ databases">
        <title>Draft Genome Sequence of a Mulberry Tree, Morus notabilis C.K. Schneid.</title>
        <authorList>
            <person name="He N."/>
            <person name="Zhao S."/>
        </authorList>
    </citation>
    <scope>NUCLEOTIDE SEQUENCE</scope>
</reference>
<dbReference type="GO" id="GO:0008270">
    <property type="term" value="F:zinc ion binding"/>
    <property type="evidence" value="ECO:0007669"/>
    <property type="project" value="UniProtKB-KW"/>
</dbReference>
<dbReference type="PROSITE" id="PS50089">
    <property type="entry name" value="ZF_RING_2"/>
    <property type="match status" value="1"/>
</dbReference>
<dbReference type="OrthoDB" id="1194508at2759"/>
<evidence type="ECO:0000256" key="7">
    <source>
        <dbReference type="ARBA" id="ARBA00022833"/>
    </source>
</evidence>
<protein>
    <recommendedName>
        <fullName evidence="2">RING-type E3 ubiquitin transferase</fullName>
        <ecNumber evidence="2">2.3.2.27</ecNumber>
    </recommendedName>
</protein>
<proteinExistence type="predicted"/>
<dbReference type="SMART" id="SM00184">
    <property type="entry name" value="RING"/>
    <property type="match status" value="1"/>
</dbReference>
<dbReference type="Pfam" id="PF13639">
    <property type="entry name" value="zf-RING_2"/>
    <property type="match status" value="1"/>
</dbReference>
<gene>
    <name evidence="10" type="ORF">L484_026462</name>
</gene>
<evidence type="ECO:0000256" key="1">
    <source>
        <dbReference type="ARBA" id="ARBA00000900"/>
    </source>
</evidence>
<dbReference type="InterPro" id="IPR001841">
    <property type="entry name" value="Znf_RING"/>
</dbReference>
<sequence length="133" mass="15450">MDAFCCCFKVQEELEDDINNSNNQHHSSSNGFTDLVSKFATLFRNNETQHVPSRVLACLLTEEAKTKVAKNILEVEECPVCLEEYTTENPKIPMKCSHNYHLACIYEWMERSNFCPICDRVMEFEESLDAQMR</sequence>
<evidence type="ECO:0000256" key="4">
    <source>
        <dbReference type="ARBA" id="ARBA00022723"/>
    </source>
</evidence>
<organism evidence="10 11">
    <name type="scientific">Morus notabilis</name>
    <dbReference type="NCBI Taxonomy" id="981085"/>
    <lineage>
        <taxon>Eukaryota</taxon>
        <taxon>Viridiplantae</taxon>
        <taxon>Streptophyta</taxon>
        <taxon>Embryophyta</taxon>
        <taxon>Tracheophyta</taxon>
        <taxon>Spermatophyta</taxon>
        <taxon>Magnoliopsida</taxon>
        <taxon>eudicotyledons</taxon>
        <taxon>Gunneridae</taxon>
        <taxon>Pentapetalae</taxon>
        <taxon>rosids</taxon>
        <taxon>fabids</taxon>
        <taxon>Rosales</taxon>
        <taxon>Moraceae</taxon>
        <taxon>Moreae</taxon>
        <taxon>Morus</taxon>
    </lineage>
</organism>
<evidence type="ECO:0000256" key="6">
    <source>
        <dbReference type="ARBA" id="ARBA00022786"/>
    </source>
</evidence>
<keyword evidence="11" id="KW-1185">Reference proteome</keyword>
<keyword evidence="6" id="KW-0833">Ubl conjugation pathway</keyword>
<evidence type="ECO:0000313" key="10">
    <source>
        <dbReference type="EMBL" id="EXB44880.1"/>
    </source>
</evidence>
<dbReference type="InterPro" id="IPR013083">
    <property type="entry name" value="Znf_RING/FYVE/PHD"/>
</dbReference>
<dbReference type="SUPFAM" id="SSF57850">
    <property type="entry name" value="RING/U-box"/>
    <property type="match status" value="1"/>
</dbReference>
<keyword evidence="3" id="KW-0808">Transferase</keyword>
<keyword evidence="5 8" id="KW-0863">Zinc-finger</keyword>
<dbReference type="AlphaFoldDB" id="W9QNP2"/>
<name>W9QNP2_9ROSA</name>
<accession>W9QNP2</accession>
<dbReference type="Proteomes" id="UP000030645">
    <property type="component" value="Unassembled WGS sequence"/>
</dbReference>
<dbReference type="PANTHER" id="PTHR46463:SF10">
    <property type="entry name" value="OS01G0926200 PROTEIN"/>
    <property type="match status" value="1"/>
</dbReference>
<dbReference type="Gene3D" id="3.30.40.10">
    <property type="entry name" value="Zinc/RING finger domain, C3HC4 (zinc finger)"/>
    <property type="match status" value="1"/>
</dbReference>
<dbReference type="KEGG" id="mnt:21409119"/>
<evidence type="ECO:0000259" key="9">
    <source>
        <dbReference type="PROSITE" id="PS50089"/>
    </source>
</evidence>
<evidence type="ECO:0000256" key="3">
    <source>
        <dbReference type="ARBA" id="ARBA00022679"/>
    </source>
</evidence>
<keyword evidence="4" id="KW-0479">Metal-binding</keyword>
<evidence type="ECO:0000256" key="2">
    <source>
        <dbReference type="ARBA" id="ARBA00012483"/>
    </source>
</evidence>
<feature type="domain" description="RING-type" evidence="9">
    <location>
        <begin position="78"/>
        <end position="119"/>
    </location>
</feature>
<dbReference type="eggNOG" id="KOG0800">
    <property type="taxonomic scope" value="Eukaryota"/>
</dbReference>
<dbReference type="EC" id="2.3.2.27" evidence="2"/>
<evidence type="ECO:0000256" key="5">
    <source>
        <dbReference type="ARBA" id="ARBA00022771"/>
    </source>
</evidence>
<dbReference type="EMBL" id="KE343883">
    <property type="protein sequence ID" value="EXB44880.1"/>
    <property type="molecule type" value="Genomic_DNA"/>
</dbReference>
<keyword evidence="7" id="KW-0862">Zinc</keyword>
<comment type="catalytic activity">
    <reaction evidence="1">
        <text>S-ubiquitinyl-[E2 ubiquitin-conjugating enzyme]-L-cysteine + [acceptor protein]-L-lysine = [E2 ubiquitin-conjugating enzyme]-L-cysteine + N(6)-ubiquitinyl-[acceptor protein]-L-lysine.</text>
        <dbReference type="EC" id="2.3.2.27"/>
    </reaction>
</comment>
<evidence type="ECO:0000256" key="8">
    <source>
        <dbReference type="PROSITE-ProRule" id="PRU00175"/>
    </source>
</evidence>
<dbReference type="GO" id="GO:0061630">
    <property type="term" value="F:ubiquitin protein ligase activity"/>
    <property type="evidence" value="ECO:0007669"/>
    <property type="project" value="UniProtKB-EC"/>
</dbReference>
<dbReference type="PANTHER" id="PTHR46463">
    <property type="entry name" value="ZINC FINGER, RING/FYVE/PHD-TYPE"/>
    <property type="match status" value="1"/>
</dbReference>